<feature type="domain" description="RecF/RecN/SMC N-terminal" evidence="1">
    <location>
        <begin position="6"/>
        <end position="161"/>
    </location>
</feature>
<evidence type="ECO:0000313" key="2">
    <source>
        <dbReference type="EMBL" id="MBM3274601.1"/>
    </source>
</evidence>
<dbReference type="EMBL" id="VGJX01000266">
    <property type="protein sequence ID" value="MBM3274601.1"/>
    <property type="molecule type" value="Genomic_DNA"/>
</dbReference>
<dbReference type="Gene3D" id="3.40.50.300">
    <property type="entry name" value="P-loop containing nucleotide triphosphate hydrolases"/>
    <property type="match status" value="1"/>
</dbReference>
<dbReference type="AlphaFoldDB" id="A0A937X234"/>
<comment type="caution">
    <text evidence="2">The sequence shown here is derived from an EMBL/GenBank/DDBJ whole genome shotgun (WGS) entry which is preliminary data.</text>
</comment>
<organism evidence="2 3">
    <name type="scientific">Candidatus Tanganyikabacteria bacterium</name>
    <dbReference type="NCBI Taxonomy" id="2961651"/>
    <lineage>
        <taxon>Bacteria</taxon>
        <taxon>Bacillati</taxon>
        <taxon>Candidatus Sericytochromatia</taxon>
        <taxon>Candidatus Tanganyikabacteria</taxon>
    </lineage>
</organism>
<gene>
    <name evidence="2" type="ORF">FJZ00_05590</name>
</gene>
<sequence>MGALRILEIEIDNFKTFRHEVIPFLAGFTAISGPNGSGKSNILDALLWCLGLSSNRTLRAEKGTDLINNGSSRREARVTVRLGVDGATKEQPVAQRSEAGPDHGAEVAQGLQCIEVSRRIKESQPTPGNPIAANSTYYLNGRVASLTDIHDLLALHHISPSGYNVVMQGDVTSIIRMTGSERRKIIDEVAGVAEFDHRIDQARKELQAVFEQEERTALLLGELAARLDGLRVERDQALKYLELKGELKRFEL</sequence>
<reference evidence="2 3" key="1">
    <citation type="submission" date="2019-03" db="EMBL/GenBank/DDBJ databases">
        <title>Lake Tanganyika Metagenome-Assembled Genomes (MAGs).</title>
        <authorList>
            <person name="Tran P."/>
        </authorList>
    </citation>
    <scope>NUCLEOTIDE SEQUENCE [LARGE SCALE GENOMIC DNA]</scope>
    <source>
        <strain evidence="2">K_DeepCast_65m_m2_236</strain>
    </source>
</reference>
<dbReference type="InterPro" id="IPR027417">
    <property type="entry name" value="P-loop_NTPase"/>
</dbReference>
<accession>A0A937X234</accession>
<dbReference type="InterPro" id="IPR003395">
    <property type="entry name" value="RecF/RecN/SMC_N"/>
</dbReference>
<feature type="non-terminal residue" evidence="2">
    <location>
        <position position="252"/>
    </location>
</feature>
<name>A0A937X234_9BACT</name>
<proteinExistence type="predicted"/>
<dbReference type="Proteomes" id="UP000703893">
    <property type="component" value="Unassembled WGS sequence"/>
</dbReference>
<dbReference type="PANTHER" id="PTHR18937">
    <property type="entry name" value="STRUCTURAL MAINTENANCE OF CHROMOSOMES SMC FAMILY MEMBER"/>
    <property type="match status" value="1"/>
</dbReference>
<dbReference type="SUPFAM" id="SSF52540">
    <property type="entry name" value="P-loop containing nucleoside triphosphate hydrolases"/>
    <property type="match status" value="1"/>
</dbReference>
<evidence type="ECO:0000259" key="1">
    <source>
        <dbReference type="Pfam" id="PF02463"/>
    </source>
</evidence>
<dbReference type="Pfam" id="PF02463">
    <property type="entry name" value="SMC_N"/>
    <property type="match status" value="1"/>
</dbReference>
<protein>
    <submittedName>
        <fullName evidence="2">AAA family ATPase</fullName>
    </submittedName>
</protein>
<evidence type="ECO:0000313" key="3">
    <source>
        <dbReference type="Proteomes" id="UP000703893"/>
    </source>
</evidence>